<protein>
    <submittedName>
        <fullName evidence="1">Uncharacterized protein</fullName>
    </submittedName>
</protein>
<gene>
    <name evidence="1" type="ORF">H8E29_17005</name>
</gene>
<evidence type="ECO:0000313" key="2">
    <source>
        <dbReference type="Proteomes" id="UP000614469"/>
    </source>
</evidence>
<comment type="caution">
    <text evidence="1">The sequence shown here is derived from an EMBL/GenBank/DDBJ whole genome shotgun (WGS) entry which is preliminary data.</text>
</comment>
<dbReference type="SUPFAM" id="SSF52833">
    <property type="entry name" value="Thioredoxin-like"/>
    <property type="match status" value="1"/>
</dbReference>
<proteinExistence type="predicted"/>
<name>A0A8J6TKT5_9CHLR</name>
<dbReference type="Proteomes" id="UP000614469">
    <property type="component" value="Unassembled WGS sequence"/>
</dbReference>
<accession>A0A8J6TKT5</accession>
<evidence type="ECO:0000313" key="1">
    <source>
        <dbReference type="EMBL" id="MBC8336957.1"/>
    </source>
</evidence>
<organism evidence="1 2">
    <name type="scientific">Candidatus Desulfolinea nitratireducens</name>
    <dbReference type="NCBI Taxonomy" id="2841698"/>
    <lineage>
        <taxon>Bacteria</taxon>
        <taxon>Bacillati</taxon>
        <taxon>Chloroflexota</taxon>
        <taxon>Anaerolineae</taxon>
        <taxon>Anaerolineales</taxon>
        <taxon>Anaerolineales incertae sedis</taxon>
        <taxon>Candidatus Desulfolinea</taxon>
    </lineage>
</organism>
<dbReference type="AlphaFoldDB" id="A0A8J6TKT5"/>
<reference evidence="1 2" key="1">
    <citation type="submission" date="2020-08" db="EMBL/GenBank/DDBJ databases">
        <title>Bridging the membrane lipid divide: bacteria of the FCB group superphylum have the potential to synthesize archaeal ether lipids.</title>
        <authorList>
            <person name="Villanueva L."/>
            <person name="Von Meijenfeldt F.A.B."/>
            <person name="Westbye A.B."/>
            <person name="Yadav S."/>
            <person name="Hopmans E.C."/>
            <person name="Dutilh B.E."/>
            <person name="Sinninghe Damste J.S."/>
        </authorList>
    </citation>
    <scope>NUCLEOTIDE SEQUENCE [LARGE SCALE GENOMIC DNA]</scope>
    <source>
        <strain evidence="1">NIOZ-UU36</strain>
    </source>
</reference>
<dbReference type="Gene3D" id="3.40.30.10">
    <property type="entry name" value="Glutaredoxin"/>
    <property type="match status" value="1"/>
</dbReference>
<dbReference type="InterPro" id="IPR036249">
    <property type="entry name" value="Thioredoxin-like_sf"/>
</dbReference>
<sequence>MAPVVHGLESKYFGKVDFTYLDIDDAANAEYKRQFNFRYQPQFFLVDGSGVIHKEWIGYVPDFELEAEFAKLIN</sequence>
<dbReference type="EMBL" id="JACNJN010000212">
    <property type="protein sequence ID" value="MBC8336957.1"/>
    <property type="molecule type" value="Genomic_DNA"/>
</dbReference>